<evidence type="ECO:0000313" key="5">
    <source>
        <dbReference type="EMBL" id="WAG58808.1"/>
    </source>
</evidence>
<dbReference type="GO" id="GO:0003677">
    <property type="term" value="F:DNA binding"/>
    <property type="evidence" value="ECO:0007669"/>
    <property type="project" value="UniProtKB-KW"/>
</dbReference>
<dbReference type="PANTHER" id="PTHR43537:SF5">
    <property type="entry name" value="UXU OPERON TRANSCRIPTIONAL REGULATOR"/>
    <property type="match status" value="1"/>
</dbReference>
<accession>A0AA47I4N9</accession>
<evidence type="ECO:0000259" key="4">
    <source>
        <dbReference type="PROSITE" id="PS50949"/>
    </source>
</evidence>
<reference evidence="5" key="1">
    <citation type="submission" date="2021-11" db="EMBL/GenBank/DDBJ databases">
        <title>Clostridia strains as spoilage organisms.</title>
        <authorList>
            <person name="Wambui J."/>
            <person name="Stevens M.J.A."/>
            <person name="Stephan R."/>
        </authorList>
    </citation>
    <scope>NUCLEOTIDE SEQUENCE</scope>
    <source>
        <strain evidence="5">CF009</strain>
    </source>
</reference>
<protein>
    <submittedName>
        <fullName evidence="5">GntR family transcriptional regulator</fullName>
    </submittedName>
</protein>
<organism evidence="5 6">
    <name type="scientific">Clostridium estertheticum</name>
    <dbReference type="NCBI Taxonomy" id="238834"/>
    <lineage>
        <taxon>Bacteria</taxon>
        <taxon>Bacillati</taxon>
        <taxon>Bacillota</taxon>
        <taxon>Clostridia</taxon>
        <taxon>Eubacteriales</taxon>
        <taxon>Clostridiaceae</taxon>
        <taxon>Clostridium</taxon>
    </lineage>
</organism>
<keyword evidence="2" id="KW-0238">DNA-binding</keyword>
<dbReference type="InterPro" id="IPR011711">
    <property type="entry name" value="GntR_C"/>
</dbReference>
<feature type="domain" description="HTH gntR-type" evidence="4">
    <location>
        <begin position="9"/>
        <end position="76"/>
    </location>
</feature>
<name>A0AA47I4N9_9CLOT</name>
<dbReference type="GO" id="GO:0003700">
    <property type="term" value="F:DNA-binding transcription factor activity"/>
    <property type="evidence" value="ECO:0007669"/>
    <property type="project" value="InterPro"/>
</dbReference>
<dbReference type="PROSITE" id="PS50949">
    <property type="entry name" value="HTH_GNTR"/>
    <property type="match status" value="1"/>
</dbReference>
<gene>
    <name evidence="5" type="ORF">LL038_14210</name>
</gene>
<dbReference type="InterPro" id="IPR000524">
    <property type="entry name" value="Tscrpt_reg_HTH_GntR"/>
</dbReference>
<evidence type="ECO:0000256" key="3">
    <source>
        <dbReference type="ARBA" id="ARBA00023163"/>
    </source>
</evidence>
<dbReference type="SMART" id="SM00345">
    <property type="entry name" value="HTH_GNTR"/>
    <property type="match status" value="1"/>
</dbReference>
<dbReference type="AlphaFoldDB" id="A0AA47I4N9"/>
<proteinExistence type="predicted"/>
<dbReference type="PANTHER" id="PTHR43537">
    <property type="entry name" value="TRANSCRIPTIONAL REGULATOR, GNTR FAMILY"/>
    <property type="match status" value="1"/>
</dbReference>
<evidence type="ECO:0000256" key="2">
    <source>
        <dbReference type="ARBA" id="ARBA00023125"/>
    </source>
</evidence>
<dbReference type="CDD" id="cd07377">
    <property type="entry name" value="WHTH_GntR"/>
    <property type="match status" value="1"/>
</dbReference>
<keyword evidence="1" id="KW-0805">Transcription regulation</keyword>
<dbReference type="RefSeq" id="WP_216122036.1">
    <property type="nucleotide sequence ID" value="NZ_CP086239.1"/>
</dbReference>
<dbReference type="Pfam" id="PF00392">
    <property type="entry name" value="GntR"/>
    <property type="match status" value="1"/>
</dbReference>
<dbReference type="Pfam" id="PF07729">
    <property type="entry name" value="FCD"/>
    <property type="match status" value="1"/>
</dbReference>
<evidence type="ECO:0000256" key="1">
    <source>
        <dbReference type="ARBA" id="ARBA00023015"/>
    </source>
</evidence>
<dbReference type="EMBL" id="CP086239">
    <property type="protein sequence ID" value="WAG58808.1"/>
    <property type="molecule type" value="Genomic_DNA"/>
</dbReference>
<sequence>MSYEEKRAVTIGDSVYYSLRKNIMYLNLKPGESINTKEIAEQLGVSRSPVRDSLIKLQKEGLITTIPKKGTIISKIDLNRVEEERFLRLCVEEKVLLFFLKCHSDSDLAELKDNLEKQKECISKKDMESFLEYDDQFHEVFFRVSNKMLCWEALDNMSGHYRRVRFMALSDALVVNYVIDQHERFLKLILDENVEDLKILIELHITQQNKEEKALIEEYPDYFHCASDDIENFLKKDFLKMIK</sequence>
<evidence type="ECO:0000313" key="6">
    <source>
        <dbReference type="Proteomes" id="UP001164733"/>
    </source>
</evidence>
<dbReference type="Proteomes" id="UP001164733">
    <property type="component" value="Chromosome"/>
</dbReference>
<keyword evidence="3" id="KW-0804">Transcription</keyword>